<evidence type="ECO:0000313" key="8">
    <source>
        <dbReference type="EMBL" id="WAH35405.1"/>
    </source>
</evidence>
<comment type="similarity">
    <text evidence="2">Belongs to the FliH family.</text>
</comment>
<evidence type="ECO:0000313" key="9">
    <source>
        <dbReference type="Proteomes" id="UP001164803"/>
    </source>
</evidence>
<reference evidence="8" key="1">
    <citation type="submission" date="2022-08" db="EMBL/GenBank/DDBJ databases">
        <title>Alicyclobacillus dauci DSM2870, complete genome.</title>
        <authorList>
            <person name="Wang Q."/>
            <person name="Cai R."/>
            <person name="Wang Z."/>
        </authorList>
    </citation>
    <scope>NUCLEOTIDE SEQUENCE</scope>
    <source>
        <strain evidence="8">DSM 28700</strain>
    </source>
</reference>
<protein>
    <submittedName>
        <fullName evidence="8">FliH/SctL family protein</fullName>
    </submittedName>
</protein>
<dbReference type="Proteomes" id="UP001164803">
    <property type="component" value="Chromosome"/>
</dbReference>
<dbReference type="InterPro" id="IPR018035">
    <property type="entry name" value="Flagellar_FliH/T3SS_HrpE"/>
</dbReference>
<dbReference type="PANTHER" id="PTHR34982">
    <property type="entry name" value="YOP PROTEINS TRANSLOCATION PROTEIN L"/>
    <property type="match status" value="1"/>
</dbReference>
<evidence type="ECO:0000256" key="2">
    <source>
        <dbReference type="ARBA" id="ARBA00006602"/>
    </source>
</evidence>
<evidence type="ECO:0000256" key="4">
    <source>
        <dbReference type="ARBA" id="ARBA00022795"/>
    </source>
</evidence>
<evidence type="ECO:0000256" key="6">
    <source>
        <dbReference type="ARBA" id="ARBA00023225"/>
    </source>
</evidence>
<evidence type="ECO:0000256" key="5">
    <source>
        <dbReference type="ARBA" id="ARBA00022927"/>
    </source>
</evidence>
<organism evidence="8 9">
    <name type="scientific">Alicyclobacillus dauci</name>
    <dbReference type="NCBI Taxonomy" id="1475485"/>
    <lineage>
        <taxon>Bacteria</taxon>
        <taxon>Bacillati</taxon>
        <taxon>Bacillota</taxon>
        <taxon>Bacilli</taxon>
        <taxon>Bacillales</taxon>
        <taxon>Alicyclobacillaceae</taxon>
        <taxon>Alicyclobacillus</taxon>
    </lineage>
</organism>
<dbReference type="PANTHER" id="PTHR34982:SF1">
    <property type="entry name" value="FLAGELLAR ASSEMBLY PROTEIN FLIH"/>
    <property type="match status" value="1"/>
</dbReference>
<keyword evidence="3" id="KW-0813">Transport</keyword>
<evidence type="ECO:0000256" key="1">
    <source>
        <dbReference type="ARBA" id="ARBA00003041"/>
    </source>
</evidence>
<keyword evidence="9" id="KW-1185">Reference proteome</keyword>
<dbReference type="InterPro" id="IPR051472">
    <property type="entry name" value="T3SS_Stator/FliH"/>
</dbReference>
<evidence type="ECO:0000256" key="3">
    <source>
        <dbReference type="ARBA" id="ARBA00022448"/>
    </source>
</evidence>
<dbReference type="RefSeq" id="WP_268042612.1">
    <property type="nucleotide sequence ID" value="NZ_CP104064.1"/>
</dbReference>
<feature type="domain" description="Flagellar assembly protein FliH/Type III secretion system HrpE" evidence="7">
    <location>
        <begin position="119"/>
        <end position="246"/>
    </location>
</feature>
<dbReference type="EMBL" id="CP104064">
    <property type="protein sequence ID" value="WAH35405.1"/>
    <property type="molecule type" value="Genomic_DNA"/>
</dbReference>
<evidence type="ECO:0000259" key="7">
    <source>
        <dbReference type="Pfam" id="PF02108"/>
    </source>
</evidence>
<keyword evidence="4" id="KW-1005">Bacterial flagellum biogenesis</keyword>
<keyword evidence="6" id="KW-1006">Bacterial flagellum protein export</keyword>
<gene>
    <name evidence="8" type="ORF">NZD86_13980</name>
</gene>
<name>A0ABY6Z0C1_9BACL</name>
<proteinExistence type="inferred from homology"/>
<keyword evidence="5" id="KW-0653">Protein transport</keyword>
<comment type="function">
    <text evidence="1">Needed for flagellar regrowth and assembly.</text>
</comment>
<dbReference type="Pfam" id="PF02108">
    <property type="entry name" value="FliH"/>
    <property type="match status" value="1"/>
</dbReference>
<accession>A0ABY6Z0C1</accession>
<sequence length="267" mass="29738">MTSLSKVLKRSNSEWLDAGVQRIPLARVPKEIGFLASGGRADPDLDLQDVDVDALIQEATERADEMLASAQVRADAMVNEATGKVEEIRRAAEQKGYEEGLKRGLADAKMEFDEWKTSEQEKLTELAESVEASRREQLVALSPVLHSLAIAVVEKLIHRELELAPPDIGSIVEDLLSYVIQSTTVQVRVHPDDYIRAREAHPKWQMMKYGDWEISIVPDASLDRGDCEIRGDTGYVDAKIQTRLDELQHALREFMSRQGEAASGADS</sequence>